<name>A0A0R3LN05_9BRAD</name>
<protein>
    <submittedName>
        <fullName evidence="1">Uncharacterized protein</fullName>
    </submittedName>
</protein>
<keyword evidence="2" id="KW-1185">Reference proteome</keyword>
<accession>A0A0R3LN05</accession>
<comment type="caution">
    <text evidence="1">The sequence shown here is derived from an EMBL/GenBank/DDBJ whole genome shotgun (WGS) entry which is preliminary data.</text>
</comment>
<proteinExistence type="predicted"/>
<dbReference type="Proteomes" id="UP000050863">
    <property type="component" value="Unassembled WGS sequence"/>
</dbReference>
<reference evidence="1 2" key="1">
    <citation type="submission" date="2014-03" db="EMBL/GenBank/DDBJ databases">
        <title>Bradyrhizobium valentinum sp. nov., isolated from effective nodules of Lupinus mariae-josephae, a lupine endemic of basic-lime soils in Eastern Spain.</title>
        <authorList>
            <person name="Duran D."/>
            <person name="Rey L."/>
            <person name="Navarro A."/>
            <person name="Busquets A."/>
            <person name="Imperial J."/>
            <person name="Ruiz-Argueso T."/>
        </authorList>
    </citation>
    <scope>NUCLEOTIDE SEQUENCE [LARGE SCALE GENOMIC DNA]</scope>
    <source>
        <strain evidence="1 2">PAC68</strain>
    </source>
</reference>
<dbReference type="RefSeq" id="WP_157088163.1">
    <property type="nucleotide sequence ID" value="NZ_LLXZ01000075.1"/>
</dbReference>
<sequence>MTRESIADRLEHDVFLPEWVTRLAAIIPARAITEPTKPRLPIALSPVELMRVKDHDREIDESIRLVAAFMKIKDEKARSEIIKLAETHARFERGASLFQSNNEPMFG</sequence>
<gene>
    <name evidence="1" type="ORF">CQ12_40860</name>
</gene>
<evidence type="ECO:0000313" key="2">
    <source>
        <dbReference type="Proteomes" id="UP000050863"/>
    </source>
</evidence>
<organism evidence="1 2">
    <name type="scientific">Bradyrhizobium jicamae</name>
    <dbReference type="NCBI Taxonomy" id="280332"/>
    <lineage>
        <taxon>Bacteria</taxon>
        <taxon>Pseudomonadati</taxon>
        <taxon>Pseudomonadota</taxon>
        <taxon>Alphaproteobacteria</taxon>
        <taxon>Hyphomicrobiales</taxon>
        <taxon>Nitrobacteraceae</taxon>
        <taxon>Bradyrhizobium</taxon>
    </lineage>
</organism>
<dbReference type="EMBL" id="LLXZ01000075">
    <property type="protein sequence ID" value="KRR09145.1"/>
    <property type="molecule type" value="Genomic_DNA"/>
</dbReference>
<evidence type="ECO:0000313" key="1">
    <source>
        <dbReference type="EMBL" id="KRR09145.1"/>
    </source>
</evidence>
<dbReference type="AlphaFoldDB" id="A0A0R3LN05"/>